<protein>
    <submittedName>
        <fullName evidence="2">Arsenate reductase</fullName>
    </submittedName>
</protein>
<dbReference type="NCBIfam" id="NF002459">
    <property type="entry name" value="PRK01655.1"/>
    <property type="match status" value="1"/>
</dbReference>
<dbReference type="NCBIfam" id="TIGR01617">
    <property type="entry name" value="arsC_related"/>
    <property type="match status" value="1"/>
</dbReference>
<dbReference type="Pfam" id="PF03960">
    <property type="entry name" value="ArsC"/>
    <property type="match status" value="1"/>
</dbReference>
<accession>A0A2R6Y1F4</accession>
<comment type="similarity">
    <text evidence="1">Belongs to the ArsC family.</text>
</comment>
<name>A0A2R6Y1F4_9BACL</name>
<dbReference type="PANTHER" id="PTHR30041">
    <property type="entry name" value="ARSENATE REDUCTASE"/>
    <property type="match status" value="1"/>
</dbReference>
<dbReference type="Gene3D" id="3.40.30.10">
    <property type="entry name" value="Glutaredoxin"/>
    <property type="match status" value="1"/>
</dbReference>
<gene>
    <name evidence="2" type="ORF">BSOLF_0135</name>
</gene>
<evidence type="ECO:0000256" key="1">
    <source>
        <dbReference type="PROSITE-ProRule" id="PRU01282"/>
    </source>
</evidence>
<dbReference type="CDD" id="cd03032">
    <property type="entry name" value="ArsC_Spx"/>
    <property type="match status" value="1"/>
</dbReference>
<dbReference type="InterPro" id="IPR006504">
    <property type="entry name" value="Tscrpt_reg_Spx/MgsR"/>
</dbReference>
<dbReference type="InterPro" id="IPR006660">
    <property type="entry name" value="Arsenate_reductase-like"/>
</dbReference>
<sequence length="118" mass="13817">MEDRVIFYTYPSCTSCRKVKEWLTHNAIPYVERHLYKDPPSTEELKTLFEMTTNGTDELLSKRSQSYKNLPLQIDDLSLSELMKLIREEPRLLKRPIITYGEHLIVGFNKEALEALLA</sequence>
<organism evidence="2 3">
    <name type="scientific">Candidatus Carbonibacillus altaicus</name>
    <dbReference type="NCBI Taxonomy" id="2163959"/>
    <lineage>
        <taxon>Bacteria</taxon>
        <taxon>Bacillati</taxon>
        <taxon>Bacillota</taxon>
        <taxon>Bacilli</taxon>
        <taxon>Bacillales</taxon>
        <taxon>Candidatus Carbonibacillus</taxon>
    </lineage>
</organism>
<dbReference type="InterPro" id="IPR036249">
    <property type="entry name" value="Thioredoxin-like_sf"/>
</dbReference>
<dbReference type="AlphaFoldDB" id="A0A2R6Y1F4"/>
<proteinExistence type="inferred from homology"/>
<evidence type="ECO:0000313" key="3">
    <source>
        <dbReference type="Proteomes" id="UP000244338"/>
    </source>
</evidence>
<comment type="caution">
    <text evidence="2">The sequence shown here is derived from an EMBL/GenBank/DDBJ whole genome shotgun (WGS) entry which is preliminary data.</text>
</comment>
<dbReference type="PROSITE" id="PS51353">
    <property type="entry name" value="ARSC"/>
    <property type="match status" value="1"/>
</dbReference>
<dbReference type="PANTHER" id="PTHR30041:SF7">
    <property type="entry name" value="GLOBAL TRANSCRIPTIONAL REGULATOR SPX"/>
    <property type="match status" value="1"/>
</dbReference>
<dbReference type="EMBL" id="PEBX01000026">
    <property type="protein sequence ID" value="PTQ56500.1"/>
    <property type="molecule type" value="Genomic_DNA"/>
</dbReference>
<dbReference type="PROSITE" id="PS51354">
    <property type="entry name" value="GLUTAREDOXIN_2"/>
    <property type="match status" value="1"/>
</dbReference>
<evidence type="ECO:0000313" key="2">
    <source>
        <dbReference type="EMBL" id="PTQ56500.1"/>
    </source>
</evidence>
<dbReference type="SUPFAM" id="SSF52833">
    <property type="entry name" value="Thioredoxin-like"/>
    <property type="match status" value="1"/>
</dbReference>
<dbReference type="Proteomes" id="UP000244338">
    <property type="component" value="Unassembled WGS sequence"/>
</dbReference>
<reference evidence="3" key="1">
    <citation type="journal article" date="2018" name="Sci. Rep.">
        <title>Lignite coal burning seam in the remote Altai Mountains harbors a hydrogen-driven thermophilic microbial community.</title>
        <authorList>
            <person name="Kadnikov V.V."/>
            <person name="Mardanov A.V."/>
            <person name="Ivasenko D.A."/>
            <person name="Antsiferov D.V."/>
            <person name="Beletsky A.V."/>
            <person name="Karnachuk O.V."/>
            <person name="Ravin N.V."/>
        </authorList>
    </citation>
    <scope>NUCLEOTIDE SEQUENCE [LARGE SCALE GENOMIC DNA]</scope>
</reference>